<dbReference type="EMBL" id="LSKU01000002">
    <property type="protein sequence ID" value="KXG42543.1"/>
    <property type="molecule type" value="Genomic_DNA"/>
</dbReference>
<evidence type="ECO:0000313" key="5">
    <source>
        <dbReference type="Proteomes" id="UP000070352"/>
    </source>
</evidence>
<accession>A0A135L0V7</accession>
<dbReference type="RefSeq" id="WP_068727778.1">
    <property type="nucleotide sequence ID" value="NZ_LSKU01000002.1"/>
</dbReference>
<evidence type="ECO:0000259" key="3">
    <source>
        <dbReference type="Pfam" id="PF13490"/>
    </source>
</evidence>
<name>A0A135L0V7_9BACI</name>
<comment type="caution">
    <text evidence="4">The sequence shown here is derived from an EMBL/GenBank/DDBJ whole genome shotgun (WGS) entry which is preliminary data.</text>
</comment>
<dbReference type="Gene3D" id="1.10.10.1320">
    <property type="entry name" value="Anti-sigma factor, zinc-finger domain"/>
    <property type="match status" value="1"/>
</dbReference>
<protein>
    <recommendedName>
        <fullName evidence="2">Anti-sigma-W factor RsiW</fullName>
    </recommendedName>
</protein>
<reference evidence="4 5" key="1">
    <citation type="submission" date="2016-02" db="EMBL/GenBank/DDBJ databases">
        <title>Draft Genome for Tepidibacillus decaturensis nov. sp. Strain Z9, an Anaerobic, Moderately Thermophilic and Heterotrophic Bacterium from Deep Subsurface of the Illinois Basin, USA.</title>
        <authorList>
            <person name="Dong Y."/>
            <person name="Chang J.Y."/>
            <person name="Sanford R."/>
            <person name="Fouke B.W."/>
        </authorList>
    </citation>
    <scope>NUCLEOTIDE SEQUENCE [LARGE SCALE GENOMIC DNA]</scope>
    <source>
        <strain evidence="4 5">Z9</strain>
    </source>
</reference>
<evidence type="ECO:0000256" key="2">
    <source>
        <dbReference type="ARBA" id="ARBA00024438"/>
    </source>
</evidence>
<evidence type="ECO:0000256" key="1">
    <source>
        <dbReference type="ARBA" id="ARBA00024353"/>
    </source>
</evidence>
<proteinExistence type="inferred from homology"/>
<dbReference type="STRING" id="1413211.U473_13770"/>
<dbReference type="InterPro" id="IPR041916">
    <property type="entry name" value="Anti_sigma_zinc_sf"/>
</dbReference>
<dbReference type="Pfam" id="PF13490">
    <property type="entry name" value="zf-HC2"/>
    <property type="match status" value="1"/>
</dbReference>
<dbReference type="OrthoDB" id="150725at2"/>
<dbReference type="InterPro" id="IPR027383">
    <property type="entry name" value="Znf_put"/>
</dbReference>
<gene>
    <name evidence="4" type="ORF">U473_13770</name>
</gene>
<feature type="domain" description="Putative zinc-finger" evidence="3">
    <location>
        <begin position="7"/>
        <end position="35"/>
    </location>
</feature>
<evidence type="ECO:0000313" key="4">
    <source>
        <dbReference type="EMBL" id="KXG42543.1"/>
    </source>
</evidence>
<dbReference type="AlphaFoldDB" id="A0A135L0V7"/>
<keyword evidence="5" id="KW-1185">Reference proteome</keyword>
<organism evidence="4 5">
    <name type="scientific">Tepidibacillus decaturensis</name>
    <dbReference type="NCBI Taxonomy" id="1413211"/>
    <lineage>
        <taxon>Bacteria</taxon>
        <taxon>Bacillati</taxon>
        <taxon>Bacillota</taxon>
        <taxon>Bacilli</taxon>
        <taxon>Bacillales</taxon>
        <taxon>Bacillaceae</taxon>
        <taxon>Tepidibacillus</taxon>
    </lineage>
</organism>
<dbReference type="Proteomes" id="UP000070352">
    <property type="component" value="Unassembled WGS sequence"/>
</dbReference>
<sequence length="67" mass="7931">MEKHPDELLSAYLDHELTYDEQLAVEDHLSTCIHCQTLLEELSSIKNNYLARIRHWRSQMISRKSSC</sequence>
<comment type="similarity">
    <text evidence="1">Belongs to the zinc-associated anti-sigma factor (ZAS) superfamily. Anti-sigma-W factor family.</text>
</comment>